<sequence>MEVRVNLAVSIICLNGILFSCHEAEQRPYFVFPKDIQLSEGDIVFRQGRSVASRAVLSADKAGYYSHIGIVVKYNDKWQVVHAVPDEPDFEGDEDRVKIDDLNVFFSAERANSGALMRVTNDTLARNAAGRALDLFNRKILFDHQYDLNDTLKMYCTEFVYHVYDQQGLDLTENRRSEVTIPGLRGTYIFPSDIEKSSDLDLIYNF</sequence>
<name>A0A840CNP2_9BACT</name>
<accession>A0A840CNP2</accession>
<gene>
    <name evidence="1" type="ORF">GGR21_001593</name>
</gene>
<dbReference type="AlphaFoldDB" id="A0A840CNP2"/>
<proteinExistence type="predicted"/>
<reference evidence="1 2" key="1">
    <citation type="submission" date="2020-08" db="EMBL/GenBank/DDBJ databases">
        <title>Genomic Encyclopedia of Type Strains, Phase IV (KMG-IV): sequencing the most valuable type-strain genomes for metagenomic binning, comparative biology and taxonomic classification.</title>
        <authorList>
            <person name="Goeker M."/>
        </authorList>
    </citation>
    <scope>NUCLEOTIDE SEQUENCE [LARGE SCALE GENOMIC DNA]</scope>
    <source>
        <strain evidence="1 2">DSM 104969</strain>
    </source>
</reference>
<dbReference type="PROSITE" id="PS51257">
    <property type="entry name" value="PROKAR_LIPOPROTEIN"/>
    <property type="match status" value="1"/>
</dbReference>
<keyword evidence="2" id="KW-1185">Reference proteome</keyword>
<dbReference type="InterPro" id="IPR024453">
    <property type="entry name" value="Peptidase_C92"/>
</dbReference>
<dbReference type="Gene3D" id="3.90.1720.10">
    <property type="entry name" value="endopeptidase domain like (from Nostoc punctiforme)"/>
    <property type="match status" value="1"/>
</dbReference>
<comment type="caution">
    <text evidence="1">The sequence shown here is derived from an EMBL/GenBank/DDBJ whole genome shotgun (WGS) entry which is preliminary data.</text>
</comment>
<evidence type="ECO:0000313" key="1">
    <source>
        <dbReference type="EMBL" id="MBB4035698.1"/>
    </source>
</evidence>
<evidence type="ECO:0008006" key="3">
    <source>
        <dbReference type="Google" id="ProtNLM"/>
    </source>
</evidence>
<organism evidence="1 2">
    <name type="scientific">Dysgonomonas hofstadii</name>
    <dbReference type="NCBI Taxonomy" id="637886"/>
    <lineage>
        <taxon>Bacteria</taxon>
        <taxon>Pseudomonadati</taxon>
        <taxon>Bacteroidota</taxon>
        <taxon>Bacteroidia</taxon>
        <taxon>Bacteroidales</taxon>
        <taxon>Dysgonomonadaceae</taxon>
        <taxon>Dysgonomonas</taxon>
    </lineage>
</organism>
<dbReference type="InterPro" id="IPR038765">
    <property type="entry name" value="Papain-like_cys_pep_sf"/>
</dbReference>
<dbReference type="RefSeq" id="WP_183306630.1">
    <property type="nucleotide sequence ID" value="NZ_JACIEP010000005.1"/>
</dbReference>
<dbReference type="Pfam" id="PF05708">
    <property type="entry name" value="Peptidase_C92"/>
    <property type="match status" value="1"/>
</dbReference>
<dbReference type="EMBL" id="JACIEP010000005">
    <property type="protein sequence ID" value="MBB4035698.1"/>
    <property type="molecule type" value="Genomic_DNA"/>
</dbReference>
<evidence type="ECO:0000313" key="2">
    <source>
        <dbReference type="Proteomes" id="UP000555103"/>
    </source>
</evidence>
<protein>
    <recommendedName>
        <fullName evidence="3">Permuted papain-like amidase enzyme, YaeF/YiiX, C92 family</fullName>
    </recommendedName>
</protein>
<dbReference type="Proteomes" id="UP000555103">
    <property type="component" value="Unassembled WGS sequence"/>
</dbReference>
<dbReference type="SUPFAM" id="SSF54001">
    <property type="entry name" value="Cysteine proteinases"/>
    <property type="match status" value="1"/>
</dbReference>